<comment type="caution">
    <text evidence="2">The sequence shown here is derived from an EMBL/GenBank/DDBJ whole genome shotgun (WGS) entry which is preliminary data.</text>
</comment>
<gene>
    <name evidence="2" type="ORF">ES675_02025</name>
</gene>
<dbReference type="InterPro" id="IPR021354">
    <property type="entry name" value="DUF2975"/>
</dbReference>
<reference evidence="2 3" key="1">
    <citation type="submission" date="2019-08" db="EMBL/GenBank/DDBJ databases">
        <title>Genomes of Antarctic Bizionia species.</title>
        <authorList>
            <person name="Bowman J.P."/>
        </authorList>
    </citation>
    <scope>NUCLEOTIDE SEQUENCE [LARGE SCALE GENOMIC DNA]</scope>
    <source>
        <strain evidence="2 3">APA-1</strain>
    </source>
</reference>
<dbReference type="RefSeq" id="WP_066249355.1">
    <property type="nucleotide sequence ID" value="NZ_VSKL01000001.1"/>
</dbReference>
<evidence type="ECO:0000313" key="3">
    <source>
        <dbReference type="Proteomes" id="UP000324358"/>
    </source>
</evidence>
<dbReference type="Proteomes" id="UP000324358">
    <property type="component" value="Unassembled WGS sequence"/>
</dbReference>
<sequence length="168" mass="19413">MRKLIILKTVIDFIWILSCLPILILGFAFSIYMFFNTEILELTRFAGMETEAPVWQKQLFIIVGYGIICGFIYVVFLFRKSLRLFQQRKPFDSYVIETYNKMGKILIGLSIASMIGIFIIRIVFTSKIEFTLGLSPYLLIMSLGLFFMVLSEAFKIAKQAQQDSELSI</sequence>
<dbReference type="AlphaFoldDB" id="A0A5D0R236"/>
<keyword evidence="1" id="KW-0812">Transmembrane</keyword>
<dbReference type="OrthoDB" id="1448668at2"/>
<evidence type="ECO:0000313" key="2">
    <source>
        <dbReference type="EMBL" id="TYB74936.1"/>
    </source>
</evidence>
<protein>
    <submittedName>
        <fullName evidence="2">DUF2975 domain-containing protein</fullName>
    </submittedName>
</protein>
<keyword evidence="3" id="KW-1185">Reference proteome</keyword>
<name>A0A5D0R236_9FLAO</name>
<keyword evidence="1" id="KW-1133">Transmembrane helix</keyword>
<accession>A0A5D0R236</accession>
<keyword evidence="1" id="KW-0472">Membrane</keyword>
<dbReference type="EMBL" id="VSKL01000001">
    <property type="protein sequence ID" value="TYB74936.1"/>
    <property type="molecule type" value="Genomic_DNA"/>
</dbReference>
<proteinExistence type="predicted"/>
<evidence type="ECO:0000256" key="1">
    <source>
        <dbReference type="SAM" id="Phobius"/>
    </source>
</evidence>
<feature type="transmembrane region" description="Helical" evidence="1">
    <location>
        <begin position="55"/>
        <end position="78"/>
    </location>
</feature>
<feature type="transmembrane region" description="Helical" evidence="1">
    <location>
        <begin position="12"/>
        <end position="35"/>
    </location>
</feature>
<dbReference type="Pfam" id="PF11188">
    <property type="entry name" value="DUF2975"/>
    <property type="match status" value="1"/>
</dbReference>
<feature type="transmembrane region" description="Helical" evidence="1">
    <location>
        <begin position="105"/>
        <end position="124"/>
    </location>
</feature>
<feature type="transmembrane region" description="Helical" evidence="1">
    <location>
        <begin position="130"/>
        <end position="150"/>
    </location>
</feature>
<organism evidence="2 3">
    <name type="scientific">Bizionia algoritergicola</name>
    <dbReference type="NCBI Taxonomy" id="291187"/>
    <lineage>
        <taxon>Bacteria</taxon>
        <taxon>Pseudomonadati</taxon>
        <taxon>Bacteroidota</taxon>
        <taxon>Flavobacteriia</taxon>
        <taxon>Flavobacteriales</taxon>
        <taxon>Flavobacteriaceae</taxon>
        <taxon>Bizionia</taxon>
    </lineage>
</organism>